<name>A0ABQ7KGN0_9FUNG</name>
<evidence type="ECO:0000313" key="3">
    <source>
        <dbReference type="Proteomes" id="UP001194696"/>
    </source>
</evidence>
<dbReference type="Gene3D" id="3.40.50.150">
    <property type="entry name" value="Vaccinia Virus protein VP39"/>
    <property type="match status" value="1"/>
</dbReference>
<reference evidence="2 3" key="1">
    <citation type="journal article" date="2020" name="Fungal Divers.">
        <title>Resolving the Mortierellaceae phylogeny through synthesis of multi-gene phylogenetics and phylogenomics.</title>
        <authorList>
            <person name="Vandepol N."/>
            <person name="Liber J."/>
            <person name="Desiro A."/>
            <person name="Na H."/>
            <person name="Kennedy M."/>
            <person name="Barry K."/>
            <person name="Grigoriev I.V."/>
            <person name="Miller A.N."/>
            <person name="O'Donnell K."/>
            <person name="Stajich J.E."/>
            <person name="Bonito G."/>
        </authorList>
    </citation>
    <scope>NUCLEOTIDE SEQUENCE [LARGE SCALE GENOMIC DNA]</scope>
    <source>
        <strain evidence="2 3">AD045</strain>
    </source>
</reference>
<organism evidence="2 3">
    <name type="scientific">Linnemannia gamsii</name>
    <dbReference type="NCBI Taxonomy" id="64522"/>
    <lineage>
        <taxon>Eukaryota</taxon>
        <taxon>Fungi</taxon>
        <taxon>Fungi incertae sedis</taxon>
        <taxon>Mucoromycota</taxon>
        <taxon>Mortierellomycotina</taxon>
        <taxon>Mortierellomycetes</taxon>
        <taxon>Mortierellales</taxon>
        <taxon>Mortierellaceae</taxon>
        <taxon>Linnemannia</taxon>
    </lineage>
</organism>
<feature type="domain" description="Methyltransferase type 11" evidence="1">
    <location>
        <begin position="51"/>
        <end position="145"/>
    </location>
</feature>
<accession>A0ABQ7KGN0</accession>
<protein>
    <recommendedName>
        <fullName evidence="1">Methyltransferase type 11 domain-containing protein</fullName>
    </recommendedName>
</protein>
<keyword evidence="3" id="KW-1185">Reference proteome</keyword>
<dbReference type="InterPro" id="IPR013216">
    <property type="entry name" value="Methyltransf_11"/>
</dbReference>
<dbReference type="Proteomes" id="UP001194696">
    <property type="component" value="Unassembled WGS sequence"/>
</dbReference>
<dbReference type="CDD" id="cd02440">
    <property type="entry name" value="AdoMet_MTases"/>
    <property type="match status" value="1"/>
</dbReference>
<comment type="caution">
    <text evidence="2">The sequence shown here is derived from an EMBL/GenBank/DDBJ whole genome shotgun (WGS) entry which is preliminary data.</text>
</comment>
<evidence type="ECO:0000259" key="1">
    <source>
        <dbReference type="Pfam" id="PF08241"/>
    </source>
</evidence>
<proteinExistence type="predicted"/>
<dbReference type="Pfam" id="PF08241">
    <property type="entry name" value="Methyltransf_11"/>
    <property type="match status" value="1"/>
</dbReference>
<gene>
    <name evidence="2" type="ORF">BGZ96_006584</name>
</gene>
<dbReference type="SUPFAM" id="SSF53335">
    <property type="entry name" value="S-adenosyl-L-methionine-dependent methyltransferases"/>
    <property type="match status" value="1"/>
</dbReference>
<evidence type="ECO:0000313" key="2">
    <source>
        <dbReference type="EMBL" id="KAG0297404.1"/>
    </source>
</evidence>
<dbReference type="PANTHER" id="PTHR43861">
    <property type="entry name" value="TRANS-ACONITATE 2-METHYLTRANSFERASE-RELATED"/>
    <property type="match status" value="1"/>
</dbReference>
<dbReference type="PANTHER" id="PTHR43861:SF1">
    <property type="entry name" value="TRANS-ACONITATE 2-METHYLTRANSFERASE"/>
    <property type="match status" value="1"/>
</dbReference>
<dbReference type="InterPro" id="IPR029063">
    <property type="entry name" value="SAM-dependent_MTases_sf"/>
</dbReference>
<sequence length="269" mass="29909">MTDSSTTNPTPAAGNEDKWSSQMYSKHASFVPALGGPVVQLLAPQPHERILDLGAGDGVLTLDLEKQCQSVVAIDSSADMIDAARKNGCKDAHVVDGHDLVDHEELANGQFDAVFSSAALHWMKKDPVRVIQGVNKCLKPGGRFVAECGGFMNIAEVRTGLHWALKKRGFNPEEFDPWFFPGVQTYRKMLEGQGFRVDSIELVPRLTKLNTDVAGWIDTFGFSFLKPFEGDVEERRKVIEEVQANLMFSADDGVWHIMYQRLRFKAVKV</sequence>
<dbReference type="EMBL" id="JAAAIM010000032">
    <property type="protein sequence ID" value="KAG0297404.1"/>
    <property type="molecule type" value="Genomic_DNA"/>
</dbReference>